<reference evidence="2 3" key="1">
    <citation type="submission" date="2024-01" db="EMBL/GenBank/DDBJ databases">
        <title>The complete chloroplast genome sequence of Lithospermum erythrorhizon: insights into the phylogenetic relationship among Boraginaceae species and the maternal lineages of purple gromwells.</title>
        <authorList>
            <person name="Okada T."/>
            <person name="Watanabe K."/>
        </authorList>
    </citation>
    <scope>NUCLEOTIDE SEQUENCE [LARGE SCALE GENOMIC DNA]</scope>
</reference>
<accession>A0AAV3R1I7</accession>
<name>A0AAV3R1I7_LITER</name>
<dbReference type="Pfam" id="PF03478">
    <property type="entry name" value="Beta-prop_KIB1-4"/>
    <property type="match status" value="1"/>
</dbReference>
<dbReference type="EMBL" id="BAABME010007172">
    <property type="protein sequence ID" value="GAA0170272.1"/>
    <property type="molecule type" value="Genomic_DNA"/>
</dbReference>
<feature type="domain" description="KIB1-4 beta-propeller" evidence="1">
    <location>
        <begin position="68"/>
        <end position="194"/>
    </location>
</feature>
<dbReference type="PANTHER" id="PTHR44259:SF114">
    <property type="entry name" value="OS06G0707300 PROTEIN"/>
    <property type="match status" value="1"/>
</dbReference>
<comment type="caution">
    <text evidence="2">The sequence shown here is derived from an EMBL/GenBank/DDBJ whole genome shotgun (WGS) entry which is preliminary data.</text>
</comment>
<evidence type="ECO:0000313" key="2">
    <source>
        <dbReference type="EMBL" id="GAA0170272.1"/>
    </source>
</evidence>
<organism evidence="2 3">
    <name type="scientific">Lithospermum erythrorhizon</name>
    <name type="common">Purple gromwell</name>
    <name type="synonym">Lithospermum officinale var. erythrorhizon</name>
    <dbReference type="NCBI Taxonomy" id="34254"/>
    <lineage>
        <taxon>Eukaryota</taxon>
        <taxon>Viridiplantae</taxon>
        <taxon>Streptophyta</taxon>
        <taxon>Embryophyta</taxon>
        <taxon>Tracheophyta</taxon>
        <taxon>Spermatophyta</taxon>
        <taxon>Magnoliopsida</taxon>
        <taxon>eudicotyledons</taxon>
        <taxon>Gunneridae</taxon>
        <taxon>Pentapetalae</taxon>
        <taxon>asterids</taxon>
        <taxon>lamiids</taxon>
        <taxon>Boraginales</taxon>
        <taxon>Boraginaceae</taxon>
        <taxon>Boraginoideae</taxon>
        <taxon>Lithospermeae</taxon>
        <taxon>Lithospermum</taxon>
    </lineage>
</organism>
<gene>
    <name evidence="2" type="ORF">LIER_24572</name>
</gene>
<dbReference type="InterPro" id="IPR005174">
    <property type="entry name" value="KIB1-4_b-propeller"/>
</dbReference>
<dbReference type="InterPro" id="IPR050942">
    <property type="entry name" value="F-box_BR-signaling"/>
</dbReference>
<evidence type="ECO:0000259" key="1">
    <source>
        <dbReference type="Pfam" id="PF03478"/>
    </source>
</evidence>
<keyword evidence="3" id="KW-1185">Reference proteome</keyword>
<dbReference type="PANTHER" id="PTHR44259">
    <property type="entry name" value="OS07G0183000 PROTEIN-RELATED"/>
    <property type="match status" value="1"/>
</dbReference>
<protein>
    <recommendedName>
        <fullName evidence="1">KIB1-4 beta-propeller domain-containing protein</fullName>
    </recommendedName>
</protein>
<sequence>MKNMTYHRDDWRGHRAIPESDSITWHTFSSPIRFRADIRKKKKHGYGLILRRFAMICPSSLPGPNAQSGHLEVWSFQNRILSKTSEMSAELVHNNNNDHHIHNYLVESLNGDLLLVRRNVEQVNTSFKTHSFEVFKLLHFDDFKRWEVVKSLGDDEAVFVGSNSSFASSSTKYPEVIPNCIYFTDQLCHHGGENNMIHGADNDIFHLKDCTITTLFDGEECDNAPTWLCPFVER</sequence>
<evidence type="ECO:0000313" key="3">
    <source>
        <dbReference type="Proteomes" id="UP001454036"/>
    </source>
</evidence>
<dbReference type="Proteomes" id="UP001454036">
    <property type="component" value="Unassembled WGS sequence"/>
</dbReference>
<dbReference type="AlphaFoldDB" id="A0AAV3R1I7"/>
<proteinExistence type="predicted"/>